<name>A0ABM7T2G5_9CLOT</name>
<dbReference type="Pfam" id="PF23750">
    <property type="entry name" value="RsgI_M"/>
    <property type="match status" value="1"/>
</dbReference>
<keyword evidence="2" id="KW-1003">Cell membrane</keyword>
<evidence type="ECO:0000256" key="5">
    <source>
        <dbReference type="ARBA" id="ARBA00023136"/>
    </source>
</evidence>
<evidence type="ECO:0000256" key="1">
    <source>
        <dbReference type="ARBA" id="ARBA00004162"/>
    </source>
</evidence>
<feature type="region of interest" description="Disordered" evidence="6">
    <location>
        <begin position="249"/>
        <end position="384"/>
    </location>
</feature>
<dbReference type="Proteomes" id="UP000824633">
    <property type="component" value="Chromosome"/>
</dbReference>
<keyword evidence="4 7" id="KW-1133">Transmembrane helix</keyword>
<dbReference type="EMBL" id="AP024849">
    <property type="protein sequence ID" value="BCZ46108.1"/>
    <property type="molecule type" value="Genomic_DNA"/>
</dbReference>
<dbReference type="Pfam" id="PF12791">
    <property type="entry name" value="RsgI_N"/>
    <property type="match status" value="1"/>
</dbReference>
<evidence type="ECO:0000313" key="11">
    <source>
        <dbReference type="Proteomes" id="UP000824633"/>
    </source>
</evidence>
<protein>
    <submittedName>
        <fullName evidence="10">Anti-sigma-I factor RsgI</fullName>
    </submittedName>
</protein>
<evidence type="ECO:0000256" key="7">
    <source>
        <dbReference type="SAM" id="Phobius"/>
    </source>
</evidence>
<accession>A0ABM7T2G5</accession>
<dbReference type="InterPro" id="IPR055431">
    <property type="entry name" value="RsgI_M"/>
</dbReference>
<keyword evidence="3 7" id="KW-0812">Transmembrane</keyword>
<evidence type="ECO:0000256" key="3">
    <source>
        <dbReference type="ARBA" id="ARBA00022692"/>
    </source>
</evidence>
<dbReference type="InterPro" id="IPR024449">
    <property type="entry name" value="Anti-sigma_RsgI_N"/>
</dbReference>
<feature type="domain" description="Anti-sigma factor RsgI-like middle" evidence="9">
    <location>
        <begin position="86"/>
        <end position="209"/>
    </location>
</feature>
<feature type="transmembrane region" description="Helical" evidence="7">
    <location>
        <begin position="59"/>
        <end position="77"/>
    </location>
</feature>
<feature type="compositionally biased region" description="Polar residues" evidence="6">
    <location>
        <begin position="327"/>
        <end position="339"/>
    </location>
</feature>
<sequence>MNKGMIMEVKRNYAIALNDEGFMEKITSKQNLEVGQKIFYFEDDVVNTTASRVHRHNNLIKAFGSIAALFLLVFTFFNPMNNTKAYAVVSLDINPSIQIEADSNQKIIKVEGVNIDGKNIDFSDIKNISLDDGIDKIKEKLVEKNYLDTNREVLVGIFIENGDNSAYADNITEAINSTFNTETVTYIKGNKEGVDEAKAKGISLGRYEASLVADEETKNIIDKAPVKDITSSIKDKPNVSQWQAGVEKLEADKAKPDDVPVVKTNPEVKSETPGTEKPPVKVPENTDPRINKNTDGEQGKDNNTKPGNNGVLELIPEAPPKQEGKNDASTSNPIPSKDSSIIIAPDNGTIENKTTSGKIQEDTNKISEQPAKTGETLVNKDTKN</sequence>
<feature type="compositionally biased region" description="Basic and acidic residues" evidence="6">
    <location>
        <begin position="284"/>
        <end position="303"/>
    </location>
</feature>
<evidence type="ECO:0000256" key="2">
    <source>
        <dbReference type="ARBA" id="ARBA00022475"/>
    </source>
</evidence>
<feature type="compositionally biased region" description="Basic and acidic residues" evidence="6">
    <location>
        <begin position="249"/>
        <end position="270"/>
    </location>
</feature>
<evidence type="ECO:0000256" key="6">
    <source>
        <dbReference type="SAM" id="MobiDB-lite"/>
    </source>
</evidence>
<evidence type="ECO:0000313" key="10">
    <source>
        <dbReference type="EMBL" id="BCZ46108.1"/>
    </source>
</evidence>
<organism evidence="10 11">
    <name type="scientific">Clostridium gelidum</name>
    <dbReference type="NCBI Taxonomy" id="704125"/>
    <lineage>
        <taxon>Bacteria</taxon>
        <taxon>Bacillati</taxon>
        <taxon>Bacillota</taxon>
        <taxon>Clostridia</taxon>
        <taxon>Eubacteriales</taxon>
        <taxon>Clostridiaceae</taxon>
        <taxon>Clostridium</taxon>
    </lineage>
</organism>
<proteinExistence type="predicted"/>
<evidence type="ECO:0000256" key="4">
    <source>
        <dbReference type="ARBA" id="ARBA00022989"/>
    </source>
</evidence>
<evidence type="ECO:0000259" key="8">
    <source>
        <dbReference type="Pfam" id="PF12791"/>
    </source>
</evidence>
<keyword evidence="5 7" id="KW-0472">Membrane</keyword>
<comment type="subcellular location">
    <subcellularLocation>
        <location evidence="1">Cell membrane</location>
        <topology evidence="1">Single-pass membrane protein</topology>
    </subcellularLocation>
</comment>
<gene>
    <name evidence="10" type="primary">rsgI</name>
    <name evidence="10" type="ORF">psyc5s11_21750</name>
</gene>
<feature type="domain" description="RsgI N-terminal anti-sigma" evidence="8">
    <location>
        <begin position="1"/>
        <end position="40"/>
    </location>
</feature>
<dbReference type="RefSeq" id="WP_224037631.1">
    <property type="nucleotide sequence ID" value="NZ_AP024849.1"/>
</dbReference>
<reference evidence="11" key="1">
    <citation type="submission" date="2021-07" db="EMBL/GenBank/DDBJ databases">
        <title>Complete genome sequencing of a Clostridium isolate.</title>
        <authorList>
            <person name="Ueki A."/>
            <person name="Tonouchi A."/>
        </authorList>
    </citation>
    <scope>NUCLEOTIDE SEQUENCE [LARGE SCALE GENOMIC DNA]</scope>
    <source>
        <strain evidence="11">C5S11</strain>
    </source>
</reference>
<evidence type="ECO:0000259" key="9">
    <source>
        <dbReference type="Pfam" id="PF23750"/>
    </source>
</evidence>
<keyword evidence="11" id="KW-1185">Reference proteome</keyword>
<feature type="compositionally biased region" description="Polar residues" evidence="6">
    <location>
        <begin position="349"/>
        <end position="358"/>
    </location>
</feature>